<dbReference type="EMBL" id="BAABIS010000001">
    <property type="protein sequence ID" value="GAA4838584.1"/>
    <property type="molecule type" value="Genomic_DNA"/>
</dbReference>
<dbReference type="Pfam" id="PF00550">
    <property type="entry name" value="PP-binding"/>
    <property type="match status" value="1"/>
</dbReference>
<keyword evidence="5" id="KW-1185">Reference proteome</keyword>
<evidence type="ECO:0000313" key="4">
    <source>
        <dbReference type="EMBL" id="GAA4838584.1"/>
    </source>
</evidence>
<accession>A0ABP9DBE7</accession>
<feature type="domain" description="Carrier" evidence="3">
    <location>
        <begin position="14"/>
        <end position="89"/>
    </location>
</feature>
<dbReference type="SUPFAM" id="SSF47336">
    <property type="entry name" value="ACP-like"/>
    <property type="match status" value="1"/>
</dbReference>
<gene>
    <name evidence="4" type="ORF">GCM10023235_12300</name>
</gene>
<evidence type="ECO:0000313" key="5">
    <source>
        <dbReference type="Proteomes" id="UP001501752"/>
    </source>
</evidence>
<dbReference type="PROSITE" id="PS00012">
    <property type="entry name" value="PHOSPHOPANTETHEINE"/>
    <property type="match status" value="1"/>
</dbReference>
<evidence type="ECO:0000259" key="3">
    <source>
        <dbReference type="PROSITE" id="PS50075"/>
    </source>
</evidence>
<protein>
    <recommendedName>
        <fullName evidence="3">Carrier domain-containing protein</fullName>
    </recommendedName>
</protein>
<dbReference type="InterPro" id="IPR009081">
    <property type="entry name" value="PP-bd_ACP"/>
</dbReference>
<dbReference type="Proteomes" id="UP001501752">
    <property type="component" value="Unassembled WGS sequence"/>
</dbReference>
<dbReference type="Gene3D" id="1.10.1200.10">
    <property type="entry name" value="ACP-like"/>
    <property type="match status" value="1"/>
</dbReference>
<dbReference type="PROSITE" id="PS50075">
    <property type="entry name" value="CARRIER"/>
    <property type="match status" value="1"/>
</dbReference>
<dbReference type="RefSeq" id="WP_345695728.1">
    <property type="nucleotide sequence ID" value="NZ_BAABIS010000001.1"/>
</dbReference>
<reference evidence="5" key="1">
    <citation type="journal article" date="2019" name="Int. J. Syst. Evol. Microbiol.">
        <title>The Global Catalogue of Microorganisms (GCM) 10K type strain sequencing project: providing services to taxonomists for standard genome sequencing and annotation.</title>
        <authorList>
            <consortium name="The Broad Institute Genomics Platform"/>
            <consortium name="The Broad Institute Genome Sequencing Center for Infectious Disease"/>
            <person name="Wu L."/>
            <person name="Ma J."/>
        </authorList>
    </citation>
    <scope>NUCLEOTIDE SEQUENCE [LARGE SCALE GENOMIC DNA]</scope>
    <source>
        <strain evidence="5">JCM 13006</strain>
    </source>
</reference>
<sequence>MDETSDVDVEGLISEEVLREAVTAVMSSARAGIENCGFASRMADLGMDSLALAELIVRLEDATGSFLELRPVVRLDTLGDLCAALHRAGTWQ</sequence>
<dbReference type="InterPro" id="IPR036736">
    <property type="entry name" value="ACP-like_sf"/>
</dbReference>
<evidence type="ECO:0000256" key="2">
    <source>
        <dbReference type="ARBA" id="ARBA00022553"/>
    </source>
</evidence>
<organism evidence="4 5">
    <name type="scientific">Kitasatospora terrestris</name>
    <dbReference type="NCBI Taxonomy" id="258051"/>
    <lineage>
        <taxon>Bacteria</taxon>
        <taxon>Bacillati</taxon>
        <taxon>Actinomycetota</taxon>
        <taxon>Actinomycetes</taxon>
        <taxon>Kitasatosporales</taxon>
        <taxon>Streptomycetaceae</taxon>
        <taxon>Kitasatospora</taxon>
    </lineage>
</organism>
<evidence type="ECO:0000256" key="1">
    <source>
        <dbReference type="ARBA" id="ARBA00022450"/>
    </source>
</evidence>
<dbReference type="InterPro" id="IPR006162">
    <property type="entry name" value="Ppantetheine_attach_site"/>
</dbReference>
<comment type="caution">
    <text evidence="4">The sequence shown here is derived from an EMBL/GenBank/DDBJ whole genome shotgun (WGS) entry which is preliminary data.</text>
</comment>
<keyword evidence="2" id="KW-0597">Phosphoprotein</keyword>
<proteinExistence type="predicted"/>
<keyword evidence="1" id="KW-0596">Phosphopantetheine</keyword>
<name>A0ABP9DBE7_9ACTN</name>